<proteinExistence type="predicted"/>
<dbReference type="EMBL" id="BMER01000004">
    <property type="protein sequence ID" value="GGG96545.1"/>
    <property type="molecule type" value="Genomic_DNA"/>
</dbReference>
<protein>
    <submittedName>
        <fullName evidence="1">Uncharacterized protein</fullName>
    </submittedName>
</protein>
<evidence type="ECO:0000313" key="2">
    <source>
        <dbReference type="Proteomes" id="UP000660862"/>
    </source>
</evidence>
<gene>
    <name evidence="1" type="ORF">GCM10007415_34690</name>
</gene>
<organism evidence="1 2">
    <name type="scientific">Parapedobacter pyrenivorans</name>
    <dbReference type="NCBI Taxonomy" id="1305674"/>
    <lineage>
        <taxon>Bacteria</taxon>
        <taxon>Pseudomonadati</taxon>
        <taxon>Bacteroidota</taxon>
        <taxon>Sphingobacteriia</taxon>
        <taxon>Sphingobacteriales</taxon>
        <taxon>Sphingobacteriaceae</taxon>
        <taxon>Parapedobacter</taxon>
    </lineage>
</organism>
<sequence length="45" mass="5249">MDMVDLLSPQLIDQLQQVLSQPIPFDQFLKDVDWGDIEPCDEFIL</sequence>
<name>A0A917MFF4_9SPHI</name>
<dbReference type="Proteomes" id="UP000660862">
    <property type="component" value="Unassembled WGS sequence"/>
</dbReference>
<comment type="caution">
    <text evidence="1">The sequence shown here is derived from an EMBL/GenBank/DDBJ whole genome shotgun (WGS) entry which is preliminary data.</text>
</comment>
<keyword evidence="2" id="KW-1185">Reference proteome</keyword>
<accession>A0A917MFF4</accession>
<reference evidence="1" key="1">
    <citation type="journal article" date="2014" name="Int. J. Syst. Evol. Microbiol.">
        <title>Complete genome sequence of Corynebacterium casei LMG S-19264T (=DSM 44701T), isolated from a smear-ripened cheese.</title>
        <authorList>
            <consortium name="US DOE Joint Genome Institute (JGI-PGF)"/>
            <person name="Walter F."/>
            <person name="Albersmeier A."/>
            <person name="Kalinowski J."/>
            <person name="Ruckert C."/>
        </authorList>
    </citation>
    <scope>NUCLEOTIDE SEQUENCE</scope>
    <source>
        <strain evidence="1">CGMCC 1.12195</strain>
    </source>
</reference>
<evidence type="ECO:0000313" key="1">
    <source>
        <dbReference type="EMBL" id="GGG96545.1"/>
    </source>
</evidence>
<reference evidence="1" key="2">
    <citation type="submission" date="2020-09" db="EMBL/GenBank/DDBJ databases">
        <authorList>
            <person name="Sun Q."/>
            <person name="Zhou Y."/>
        </authorList>
    </citation>
    <scope>NUCLEOTIDE SEQUENCE</scope>
    <source>
        <strain evidence="1">CGMCC 1.12195</strain>
    </source>
</reference>
<dbReference type="AlphaFoldDB" id="A0A917MFF4"/>